<feature type="transmembrane region" description="Helical" evidence="1">
    <location>
        <begin position="13"/>
        <end position="34"/>
    </location>
</feature>
<evidence type="ECO:0000313" key="2">
    <source>
        <dbReference type="EMBL" id="WLQ67952.1"/>
    </source>
</evidence>
<keyword evidence="3" id="KW-1185">Reference proteome</keyword>
<proteinExistence type="predicted"/>
<protein>
    <submittedName>
        <fullName evidence="2">Uncharacterized protein</fullName>
    </submittedName>
</protein>
<gene>
    <name evidence="2" type="ORF">P8A20_32255</name>
</gene>
<evidence type="ECO:0000256" key="1">
    <source>
        <dbReference type="SAM" id="Phobius"/>
    </source>
</evidence>
<keyword evidence="1" id="KW-0812">Transmembrane</keyword>
<accession>A0ABY9JJR3</accession>
<organism evidence="2 3">
    <name type="scientific">Streptomyces glycanivorans</name>
    <dbReference type="NCBI Taxonomy" id="3033808"/>
    <lineage>
        <taxon>Bacteria</taxon>
        <taxon>Bacillati</taxon>
        <taxon>Actinomycetota</taxon>
        <taxon>Actinomycetes</taxon>
        <taxon>Kitasatosporales</taxon>
        <taxon>Streptomycetaceae</taxon>
        <taxon>Streptomyces</taxon>
    </lineage>
</organism>
<evidence type="ECO:0000313" key="3">
    <source>
        <dbReference type="Proteomes" id="UP001224433"/>
    </source>
</evidence>
<keyword evidence="1" id="KW-1133">Transmembrane helix</keyword>
<sequence>MESAQRVVGKNRLFSRLVTTLVFVSMALLCYSVWRENAPAHLTRAWPWKLRLLDLQSATTAAVGSLGAALARGQYARAVRPALGYHGRVVAGLAPDGRLTWACYLINAAQDVAVMDRVDYHVARHSPDAGGRPAGTLRWSNREEAMRLVAARGLVADTDFDLIHMGAGLPIPTQNLLIGWLTEAAMGEIDTVLVRVRVTDRVGDVHERTISMLKGAVRAPLRPGPPLT</sequence>
<reference evidence="2 3" key="1">
    <citation type="submission" date="2023-03" db="EMBL/GenBank/DDBJ databases">
        <title>Isolation and description of six Streptomyces strains from soil environments, able to metabolize different microbial glucans.</title>
        <authorList>
            <person name="Widen T."/>
            <person name="Larsbrink J."/>
        </authorList>
    </citation>
    <scope>NUCLEOTIDE SEQUENCE [LARGE SCALE GENOMIC DNA]</scope>
    <source>
        <strain evidence="2 3">Alt3</strain>
    </source>
</reference>
<dbReference type="EMBL" id="CP120983">
    <property type="protein sequence ID" value="WLQ67952.1"/>
    <property type="molecule type" value="Genomic_DNA"/>
</dbReference>
<name>A0ABY9JJR3_9ACTN</name>
<dbReference type="RefSeq" id="WP_147961335.1">
    <property type="nucleotide sequence ID" value="NZ_CP120983.1"/>
</dbReference>
<dbReference type="Proteomes" id="UP001224433">
    <property type="component" value="Chromosome"/>
</dbReference>
<keyword evidence="1" id="KW-0472">Membrane</keyword>